<accession>F5YNV1</accession>
<proteinExistence type="predicted"/>
<dbReference type="Proteomes" id="UP000009223">
    <property type="component" value="Chromosome"/>
</dbReference>
<keyword evidence="2" id="KW-1185">Reference proteome</keyword>
<dbReference type="AlphaFoldDB" id="F5YNV1"/>
<organism evidence="1 2">
    <name type="scientific">Treponema primitia (strain ATCC BAA-887 / DSM 12427 / ZAS-2)</name>
    <dbReference type="NCBI Taxonomy" id="545694"/>
    <lineage>
        <taxon>Bacteria</taxon>
        <taxon>Pseudomonadati</taxon>
        <taxon>Spirochaetota</taxon>
        <taxon>Spirochaetia</taxon>
        <taxon>Spirochaetales</taxon>
        <taxon>Treponemataceae</taxon>
        <taxon>Treponema</taxon>
    </lineage>
</organism>
<name>F5YNV1_TREPZ</name>
<reference evidence="1 2" key="2">
    <citation type="journal article" date="2011" name="ISME J.">
        <title>RNA-seq reveals cooperative metabolic interactions between two termite-gut spirochete species in co-culture.</title>
        <authorList>
            <person name="Rosenthal A.Z."/>
            <person name="Matson E.G."/>
            <person name="Eldar A."/>
            <person name="Leadbetter J.R."/>
        </authorList>
    </citation>
    <scope>NUCLEOTIDE SEQUENCE [LARGE SCALE GENOMIC DNA]</scope>
    <source>
        <strain evidence="2">ATCC BAA-887 / DSM 12427 / ZAS-2</strain>
    </source>
</reference>
<reference evidence="2" key="1">
    <citation type="submission" date="2009-12" db="EMBL/GenBank/DDBJ databases">
        <title>Complete sequence of Treponema primitia strain ZAS-2.</title>
        <authorList>
            <person name="Tetu S.G."/>
            <person name="Matson E."/>
            <person name="Ren Q."/>
            <person name="Seshadri R."/>
            <person name="Elbourne L."/>
            <person name="Hassan K.A."/>
            <person name="Durkin A."/>
            <person name="Radune D."/>
            <person name="Mohamoud Y."/>
            <person name="Shay R."/>
            <person name="Jin S."/>
            <person name="Zhang X."/>
            <person name="Lucey K."/>
            <person name="Ballor N.R."/>
            <person name="Ottesen E."/>
            <person name="Rosenthal R."/>
            <person name="Allen A."/>
            <person name="Leadbetter J.R."/>
            <person name="Paulsen I.T."/>
        </authorList>
    </citation>
    <scope>NUCLEOTIDE SEQUENCE [LARGE SCALE GENOMIC DNA]</scope>
    <source>
        <strain evidence="2">ATCC BAA-887 / DSM 12427 / ZAS-2</strain>
    </source>
</reference>
<dbReference type="KEGG" id="tpi:TREPR_1585"/>
<gene>
    <name evidence="1" type="ordered locus">TREPR_1585</name>
</gene>
<dbReference type="HOGENOM" id="CLU_2959515_0_0_12"/>
<protein>
    <submittedName>
        <fullName evidence="1">Uncharacterized protein</fullName>
    </submittedName>
</protein>
<evidence type="ECO:0000313" key="1">
    <source>
        <dbReference type="EMBL" id="AEF85713.1"/>
    </source>
</evidence>
<dbReference type="EMBL" id="CP001843">
    <property type="protein sequence ID" value="AEF85713.1"/>
    <property type="molecule type" value="Genomic_DNA"/>
</dbReference>
<evidence type="ECO:0000313" key="2">
    <source>
        <dbReference type="Proteomes" id="UP000009223"/>
    </source>
</evidence>
<sequence length="59" mass="6923">MLPSSFRLLRKTVIQYKPCFYYGAMLKVHKIPLCLLCNMHNRHSKEGDDNDENPENLSL</sequence>